<reference evidence="1" key="1">
    <citation type="submission" date="2021-02" db="EMBL/GenBank/DDBJ databases">
        <authorList>
            <consortium name="DOE Joint Genome Institute"/>
            <person name="Ahrendt S."/>
            <person name="Looney B.P."/>
            <person name="Miyauchi S."/>
            <person name="Morin E."/>
            <person name="Drula E."/>
            <person name="Courty P.E."/>
            <person name="Chicoki N."/>
            <person name="Fauchery L."/>
            <person name="Kohler A."/>
            <person name="Kuo A."/>
            <person name="Labutti K."/>
            <person name="Pangilinan J."/>
            <person name="Lipzen A."/>
            <person name="Riley R."/>
            <person name="Andreopoulos W."/>
            <person name="He G."/>
            <person name="Johnson J."/>
            <person name="Barry K.W."/>
            <person name="Grigoriev I.V."/>
            <person name="Nagy L."/>
            <person name="Hibbett D."/>
            <person name="Henrissat B."/>
            <person name="Matheny P.B."/>
            <person name="Labbe J."/>
            <person name="Martin F."/>
        </authorList>
    </citation>
    <scope>NUCLEOTIDE SEQUENCE</scope>
    <source>
        <strain evidence="1">FP105234-sp</strain>
    </source>
</reference>
<comment type="caution">
    <text evidence="1">The sequence shown here is derived from an EMBL/GenBank/DDBJ whole genome shotgun (WGS) entry which is preliminary data.</text>
</comment>
<reference evidence="1" key="2">
    <citation type="journal article" date="2022" name="New Phytol.">
        <title>Evolutionary transition to the ectomycorrhizal habit in the genomes of a hyperdiverse lineage of mushroom-forming fungi.</title>
        <authorList>
            <person name="Looney B."/>
            <person name="Miyauchi S."/>
            <person name="Morin E."/>
            <person name="Drula E."/>
            <person name="Courty P.E."/>
            <person name="Kohler A."/>
            <person name="Kuo A."/>
            <person name="LaButti K."/>
            <person name="Pangilinan J."/>
            <person name="Lipzen A."/>
            <person name="Riley R."/>
            <person name="Andreopoulos W."/>
            <person name="He G."/>
            <person name="Johnson J."/>
            <person name="Nolan M."/>
            <person name="Tritt A."/>
            <person name="Barry K.W."/>
            <person name="Grigoriev I.V."/>
            <person name="Nagy L.G."/>
            <person name="Hibbett D."/>
            <person name="Henrissat B."/>
            <person name="Matheny P.B."/>
            <person name="Labbe J."/>
            <person name="Martin F.M."/>
        </authorList>
    </citation>
    <scope>NUCLEOTIDE SEQUENCE</scope>
    <source>
        <strain evidence="1">FP105234-sp</strain>
    </source>
</reference>
<protein>
    <submittedName>
        <fullName evidence="1">Uncharacterized protein</fullName>
    </submittedName>
</protein>
<sequence>MSHDASRQVPNEQRRLQLKSQPFPRASSRTLLPCLNSSRISSSSPPTICCPRPDVVPIETISPLYRARKRSLQACTRACSKATVRFASPLARSPRKPTAPRTGFSRGRVSIPKRTRPGPPPRTVSLTRTPIASPVAWIHRSRLTHRTF</sequence>
<name>A0ACB8R5B6_9AGAM</name>
<evidence type="ECO:0000313" key="1">
    <source>
        <dbReference type="EMBL" id="KAI0039223.1"/>
    </source>
</evidence>
<keyword evidence="2" id="KW-1185">Reference proteome</keyword>
<gene>
    <name evidence="1" type="ORF">FA95DRAFT_1043927</name>
</gene>
<dbReference type="Proteomes" id="UP000814033">
    <property type="component" value="Unassembled WGS sequence"/>
</dbReference>
<proteinExistence type="predicted"/>
<organism evidence="1 2">
    <name type="scientific">Auriscalpium vulgare</name>
    <dbReference type="NCBI Taxonomy" id="40419"/>
    <lineage>
        <taxon>Eukaryota</taxon>
        <taxon>Fungi</taxon>
        <taxon>Dikarya</taxon>
        <taxon>Basidiomycota</taxon>
        <taxon>Agaricomycotina</taxon>
        <taxon>Agaricomycetes</taxon>
        <taxon>Russulales</taxon>
        <taxon>Auriscalpiaceae</taxon>
        <taxon>Auriscalpium</taxon>
    </lineage>
</organism>
<evidence type="ECO:0000313" key="2">
    <source>
        <dbReference type="Proteomes" id="UP000814033"/>
    </source>
</evidence>
<dbReference type="EMBL" id="MU276336">
    <property type="protein sequence ID" value="KAI0039223.1"/>
    <property type="molecule type" value="Genomic_DNA"/>
</dbReference>
<accession>A0ACB8R5B6</accession>